<evidence type="ECO:0000256" key="9">
    <source>
        <dbReference type="ARBA" id="ARBA00023242"/>
    </source>
</evidence>
<evidence type="ECO:0000256" key="4">
    <source>
        <dbReference type="ARBA" id="ARBA00022490"/>
    </source>
</evidence>
<dbReference type="InterPro" id="IPR024766">
    <property type="entry name" value="Znf_RING_H2"/>
</dbReference>
<dbReference type="GO" id="GO:0005634">
    <property type="term" value="C:nucleus"/>
    <property type="evidence" value="ECO:0007669"/>
    <property type="project" value="UniProtKB-SubCell"/>
</dbReference>
<evidence type="ECO:0000256" key="10">
    <source>
        <dbReference type="PROSITE-ProRule" id="PRU00175"/>
    </source>
</evidence>
<comment type="pathway">
    <text evidence="3">Protein modification; protein ubiquitination.</text>
</comment>
<dbReference type="InterPro" id="IPR013083">
    <property type="entry name" value="Znf_RING/FYVE/PHD"/>
</dbReference>
<evidence type="ECO:0000259" key="11">
    <source>
        <dbReference type="PROSITE" id="PS50089"/>
    </source>
</evidence>
<dbReference type="Proteomes" id="UP001430356">
    <property type="component" value="Unassembled WGS sequence"/>
</dbReference>
<dbReference type="SMART" id="SM00184">
    <property type="entry name" value="RING"/>
    <property type="match status" value="1"/>
</dbReference>
<dbReference type="InterPro" id="IPR001841">
    <property type="entry name" value="Znf_RING"/>
</dbReference>
<evidence type="ECO:0000256" key="5">
    <source>
        <dbReference type="ARBA" id="ARBA00022723"/>
    </source>
</evidence>
<keyword evidence="4" id="KW-0963">Cytoplasm</keyword>
<dbReference type="PANTHER" id="PTHR11210">
    <property type="entry name" value="RING BOX"/>
    <property type="match status" value="1"/>
</dbReference>
<evidence type="ECO:0000313" key="12">
    <source>
        <dbReference type="EMBL" id="KAK7194085.1"/>
    </source>
</evidence>
<feature type="domain" description="RING-type" evidence="11">
    <location>
        <begin position="55"/>
        <end position="93"/>
    </location>
</feature>
<evidence type="ECO:0000256" key="8">
    <source>
        <dbReference type="ARBA" id="ARBA00022833"/>
    </source>
</evidence>
<dbReference type="PROSITE" id="PS50089">
    <property type="entry name" value="ZF_RING_2"/>
    <property type="match status" value="1"/>
</dbReference>
<comment type="caution">
    <text evidence="12">The sequence shown here is derived from an EMBL/GenBank/DDBJ whole genome shotgun (WGS) entry which is preliminary data.</text>
</comment>
<dbReference type="EMBL" id="JAECZO010000031">
    <property type="protein sequence ID" value="KAK7194085.1"/>
    <property type="molecule type" value="Genomic_DNA"/>
</dbReference>
<evidence type="ECO:0000256" key="1">
    <source>
        <dbReference type="ARBA" id="ARBA00004123"/>
    </source>
</evidence>
<evidence type="ECO:0000256" key="6">
    <source>
        <dbReference type="ARBA" id="ARBA00022771"/>
    </source>
</evidence>
<dbReference type="GO" id="GO:0008270">
    <property type="term" value="F:zinc ion binding"/>
    <property type="evidence" value="ECO:0007669"/>
    <property type="project" value="UniProtKB-KW"/>
</dbReference>
<dbReference type="InterPro" id="IPR051031">
    <property type="entry name" value="RING-box_E3_Ubiquitin_Ligase"/>
</dbReference>
<accession>A0AAW0EK18</accession>
<keyword evidence="6 10" id="KW-0863">Zinc-finger</keyword>
<evidence type="ECO:0000256" key="2">
    <source>
        <dbReference type="ARBA" id="ARBA00004496"/>
    </source>
</evidence>
<dbReference type="Pfam" id="PF12678">
    <property type="entry name" value="zf-rbx1"/>
    <property type="match status" value="1"/>
</dbReference>
<dbReference type="AlphaFoldDB" id="A0AAW0EK18"/>
<keyword evidence="13" id="KW-1185">Reference proteome</keyword>
<keyword evidence="8" id="KW-0862">Zinc</keyword>
<keyword evidence="7" id="KW-0833">Ubl conjugation pathway</keyword>
<sequence length="105" mass="11522">MAGVSTAGGAAVGEVDMIIPIQTKYVYVTARSVPREALLMADDCPICKGALRQPCVRCSSVLDDCPIVVGVCNHSFHEHCIREWQQGTCPLCRSPWQAERTVRFD</sequence>
<dbReference type="Gene3D" id="3.30.40.10">
    <property type="entry name" value="Zinc/RING finger domain, C3HC4 (zinc finger)"/>
    <property type="match status" value="1"/>
</dbReference>
<reference evidence="12 13" key="1">
    <citation type="journal article" date="2021" name="MBio">
        <title>A New Model Trypanosomatid, Novymonas esmeraldas: Genomic Perception of Its 'Candidatus Pandoraea novymonadis' Endosymbiont.</title>
        <authorList>
            <person name="Zakharova A."/>
            <person name="Saura A."/>
            <person name="Butenko A."/>
            <person name="Podesvova L."/>
            <person name="Warmusova S."/>
            <person name="Kostygov A.Y."/>
            <person name="Nenarokova A."/>
            <person name="Lukes J."/>
            <person name="Opperdoes F.R."/>
            <person name="Yurchenko V."/>
        </authorList>
    </citation>
    <scope>NUCLEOTIDE SEQUENCE [LARGE SCALE GENOMIC DNA]</scope>
    <source>
        <strain evidence="12 13">E262AT.01</strain>
    </source>
</reference>
<name>A0AAW0EK18_9TRYP</name>
<gene>
    <name evidence="12" type="ORF">NESM_000321200</name>
</gene>
<comment type="subcellular location">
    <subcellularLocation>
        <location evidence="2">Cytoplasm</location>
    </subcellularLocation>
    <subcellularLocation>
        <location evidence="1">Nucleus</location>
    </subcellularLocation>
</comment>
<evidence type="ECO:0000313" key="13">
    <source>
        <dbReference type="Proteomes" id="UP001430356"/>
    </source>
</evidence>
<keyword evidence="9" id="KW-0539">Nucleus</keyword>
<keyword evidence="5" id="KW-0479">Metal-binding</keyword>
<protein>
    <submittedName>
        <fullName evidence="12">RING-H2 zinc finger protein</fullName>
    </submittedName>
</protein>
<evidence type="ECO:0000256" key="7">
    <source>
        <dbReference type="ARBA" id="ARBA00022786"/>
    </source>
</evidence>
<dbReference type="SUPFAM" id="SSF57850">
    <property type="entry name" value="RING/U-box"/>
    <property type="match status" value="1"/>
</dbReference>
<proteinExistence type="predicted"/>
<dbReference type="GO" id="GO:0005737">
    <property type="term" value="C:cytoplasm"/>
    <property type="evidence" value="ECO:0007669"/>
    <property type="project" value="UniProtKB-SubCell"/>
</dbReference>
<evidence type="ECO:0000256" key="3">
    <source>
        <dbReference type="ARBA" id="ARBA00004906"/>
    </source>
</evidence>
<organism evidence="12 13">
    <name type="scientific">Novymonas esmeraldas</name>
    <dbReference type="NCBI Taxonomy" id="1808958"/>
    <lineage>
        <taxon>Eukaryota</taxon>
        <taxon>Discoba</taxon>
        <taxon>Euglenozoa</taxon>
        <taxon>Kinetoplastea</taxon>
        <taxon>Metakinetoplastina</taxon>
        <taxon>Trypanosomatida</taxon>
        <taxon>Trypanosomatidae</taxon>
        <taxon>Novymonas</taxon>
    </lineage>
</organism>